<dbReference type="SUPFAM" id="SSF46689">
    <property type="entry name" value="Homeodomain-like"/>
    <property type="match status" value="1"/>
</dbReference>
<dbReference type="Gene3D" id="1.10.10.60">
    <property type="entry name" value="Homeodomain-like"/>
    <property type="match status" value="2"/>
</dbReference>
<evidence type="ECO:0000256" key="3">
    <source>
        <dbReference type="ARBA" id="ARBA00023163"/>
    </source>
</evidence>
<accession>A0ABV3RBN6</accession>
<sequence length="328" mass="37134">MPVLAFDMTTANHESRRFEFRGTNKADYYDGDLKPLSSHNVDVRIEKSLAGEYAICKEVSRSGLAFRRSWGHIRNDKTNLVIFWFMRRGHMSIAHAGGRHTVHAGECAITRSTRPFYMELVPPENGELEVMHVIVPSHKIYSVLGDNIEVGRPFPTSSGELALTDRILDLVFEQDDQIDQDMAEQLVQALLTGISKTITRLSGNPPARESISDKRIRDITRYINQNFANPDLNAKMVADCCGISLRYLCHVLKKSELSFSNLVWDKRMSTAHDWLSDEKMQHHAISEIAYLAGFKSSAHFSRMFKARYNVAPREFRGMQASAGSQPAL</sequence>
<name>A0ABV3RBN6_9SPHN</name>
<reference evidence="5 6" key="1">
    <citation type="submission" date="2024-06" db="EMBL/GenBank/DDBJ databases">
        <title>Novosphingobium rhizovicinus M1R2S20.</title>
        <authorList>
            <person name="Sun J.-Q."/>
        </authorList>
    </citation>
    <scope>NUCLEOTIDE SEQUENCE [LARGE SCALE GENOMIC DNA]</scope>
    <source>
        <strain evidence="5 6">M1R2S20</strain>
    </source>
</reference>
<dbReference type="PRINTS" id="PR00032">
    <property type="entry name" value="HTHARAC"/>
</dbReference>
<evidence type="ECO:0000256" key="1">
    <source>
        <dbReference type="ARBA" id="ARBA00023015"/>
    </source>
</evidence>
<dbReference type="Proteomes" id="UP001556118">
    <property type="component" value="Unassembled WGS sequence"/>
</dbReference>
<dbReference type="SMART" id="SM00342">
    <property type="entry name" value="HTH_ARAC"/>
    <property type="match status" value="1"/>
</dbReference>
<dbReference type="InterPro" id="IPR018062">
    <property type="entry name" value="HTH_AraC-typ_CS"/>
</dbReference>
<dbReference type="Pfam" id="PF12833">
    <property type="entry name" value="HTH_18"/>
    <property type="match status" value="1"/>
</dbReference>
<dbReference type="InterPro" id="IPR009057">
    <property type="entry name" value="Homeodomain-like_sf"/>
</dbReference>
<dbReference type="PROSITE" id="PS01124">
    <property type="entry name" value="HTH_ARAC_FAMILY_2"/>
    <property type="match status" value="1"/>
</dbReference>
<evidence type="ECO:0000259" key="4">
    <source>
        <dbReference type="PROSITE" id="PS01124"/>
    </source>
</evidence>
<dbReference type="PROSITE" id="PS00041">
    <property type="entry name" value="HTH_ARAC_FAMILY_1"/>
    <property type="match status" value="1"/>
</dbReference>
<dbReference type="PANTHER" id="PTHR43280:SF31">
    <property type="entry name" value="TRANSCRIPTIONAL REGULATORY PROTEIN"/>
    <property type="match status" value="1"/>
</dbReference>
<dbReference type="RefSeq" id="WP_367772531.1">
    <property type="nucleotide sequence ID" value="NZ_JBFNXR010000029.1"/>
</dbReference>
<evidence type="ECO:0000313" key="5">
    <source>
        <dbReference type="EMBL" id="MEW9855237.1"/>
    </source>
</evidence>
<evidence type="ECO:0000256" key="2">
    <source>
        <dbReference type="ARBA" id="ARBA00023125"/>
    </source>
</evidence>
<protein>
    <submittedName>
        <fullName evidence="5">AraC family transcriptional regulator</fullName>
    </submittedName>
</protein>
<proteinExistence type="predicted"/>
<gene>
    <name evidence="5" type="ORF">ABUH87_08620</name>
</gene>
<keyword evidence="3" id="KW-0804">Transcription</keyword>
<keyword evidence="2" id="KW-0238">DNA-binding</keyword>
<keyword evidence="6" id="KW-1185">Reference proteome</keyword>
<dbReference type="PANTHER" id="PTHR43280">
    <property type="entry name" value="ARAC-FAMILY TRANSCRIPTIONAL REGULATOR"/>
    <property type="match status" value="1"/>
</dbReference>
<evidence type="ECO:0000313" key="6">
    <source>
        <dbReference type="Proteomes" id="UP001556118"/>
    </source>
</evidence>
<feature type="domain" description="HTH araC/xylS-type" evidence="4">
    <location>
        <begin position="217"/>
        <end position="318"/>
    </location>
</feature>
<dbReference type="EMBL" id="JBFNXR010000029">
    <property type="protein sequence ID" value="MEW9855237.1"/>
    <property type="molecule type" value="Genomic_DNA"/>
</dbReference>
<dbReference type="InterPro" id="IPR020449">
    <property type="entry name" value="Tscrpt_reg_AraC-type_HTH"/>
</dbReference>
<organism evidence="5 6">
    <name type="scientific">Novosphingobium rhizovicinum</name>
    <dbReference type="NCBI Taxonomy" id="3228928"/>
    <lineage>
        <taxon>Bacteria</taxon>
        <taxon>Pseudomonadati</taxon>
        <taxon>Pseudomonadota</taxon>
        <taxon>Alphaproteobacteria</taxon>
        <taxon>Sphingomonadales</taxon>
        <taxon>Sphingomonadaceae</taxon>
        <taxon>Novosphingobium</taxon>
    </lineage>
</organism>
<comment type="caution">
    <text evidence="5">The sequence shown here is derived from an EMBL/GenBank/DDBJ whole genome shotgun (WGS) entry which is preliminary data.</text>
</comment>
<keyword evidence="1" id="KW-0805">Transcription regulation</keyword>
<dbReference type="InterPro" id="IPR018060">
    <property type="entry name" value="HTH_AraC"/>
</dbReference>